<dbReference type="Proteomes" id="UP000273022">
    <property type="component" value="Unassembled WGS sequence"/>
</dbReference>
<name>A0A3A6U8W3_9GAMM</name>
<reference evidence="1 2" key="1">
    <citation type="submission" date="2018-09" db="EMBL/GenBank/DDBJ databases">
        <title>Phylogeny of the Shewanellaceae, and recommendation for two new genera, Pseudoshewanella and Parashewanella.</title>
        <authorList>
            <person name="Wang G."/>
        </authorList>
    </citation>
    <scope>NUCLEOTIDE SEQUENCE [LARGE SCALE GENOMIC DNA]</scope>
    <source>
        <strain evidence="1 2">KCTC 22492</strain>
    </source>
</reference>
<accession>A0A3A6U8W3</accession>
<keyword evidence="2" id="KW-1185">Reference proteome</keyword>
<dbReference type="OrthoDB" id="9794137at2"/>
<evidence type="ECO:0000313" key="1">
    <source>
        <dbReference type="EMBL" id="RJY18381.1"/>
    </source>
</evidence>
<dbReference type="RefSeq" id="WP_121852633.1">
    <property type="nucleotide sequence ID" value="NZ_CP037952.1"/>
</dbReference>
<organism evidence="1 2">
    <name type="scientific">Parashewanella spongiae</name>
    <dbReference type="NCBI Taxonomy" id="342950"/>
    <lineage>
        <taxon>Bacteria</taxon>
        <taxon>Pseudomonadati</taxon>
        <taxon>Pseudomonadota</taxon>
        <taxon>Gammaproteobacteria</taxon>
        <taxon>Alteromonadales</taxon>
        <taxon>Shewanellaceae</taxon>
        <taxon>Parashewanella</taxon>
    </lineage>
</organism>
<evidence type="ECO:0008006" key="3">
    <source>
        <dbReference type="Google" id="ProtNLM"/>
    </source>
</evidence>
<proteinExistence type="predicted"/>
<comment type="caution">
    <text evidence="1">The sequence shown here is derived from an EMBL/GenBank/DDBJ whole genome shotgun (WGS) entry which is preliminary data.</text>
</comment>
<dbReference type="AlphaFoldDB" id="A0A3A6U8W3"/>
<sequence length="135" mass="16206">MDMRVAVLVDASFFLKRLEFFKKKYFPTQAELEPKQVVQVLNICIKRHLNDFNSNVYQHLYRVFYYDSPPLNIRVHYPLINEGETNPRVLDFSKLPETKHRNDILTEIKKQRKFALRLGSIKHDKQWKLSDRALN</sequence>
<protein>
    <recommendedName>
        <fullName evidence="3">NYN domain-containing protein</fullName>
    </recommendedName>
</protein>
<evidence type="ECO:0000313" key="2">
    <source>
        <dbReference type="Proteomes" id="UP000273022"/>
    </source>
</evidence>
<dbReference type="EMBL" id="QYYH01000023">
    <property type="protein sequence ID" value="RJY18381.1"/>
    <property type="molecule type" value="Genomic_DNA"/>
</dbReference>
<gene>
    <name evidence="1" type="ORF">D5R81_05410</name>
</gene>